<keyword evidence="2" id="KW-1185">Reference proteome</keyword>
<evidence type="ECO:0000313" key="1">
    <source>
        <dbReference type="EMBL" id="AGB42047.1"/>
    </source>
</evidence>
<evidence type="ECO:0000313" key="2">
    <source>
        <dbReference type="Proteomes" id="UP000010880"/>
    </source>
</evidence>
<dbReference type="HOGENOM" id="CLU_2023472_0_0_9"/>
<proteinExistence type="predicted"/>
<dbReference type="OrthoDB" id="2112684at2"/>
<dbReference type="KEGG" id="hhl:Halha_2164"/>
<sequence length="122" mass="13863">MKELVEQTASLVVASLPMLSALIVVLKKYNPQVDSYFQTGSIILAEVDDILDKILLEYPDSPTLNKVDDVIEKLLTELKEAGYQIDQSTKSKIENRVKGQLKRDNKAKVSWRNGEWKLEREG</sequence>
<gene>
    <name evidence="1" type="ordered locus">Halha_2164</name>
</gene>
<organism evidence="1 2">
    <name type="scientific">Halobacteroides halobius (strain ATCC 35273 / DSM 5150 / MD-1)</name>
    <dbReference type="NCBI Taxonomy" id="748449"/>
    <lineage>
        <taxon>Bacteria</taxon>
        <taxon>Bacillati</taxon>
        <taxon>Bacillota</taxon>
        <taxon>Clostridia</taxon>
        <taxon>Halanaerobiales</taxon>
        <taxon>Halobacteroidaceae</taxon>
        <taxon>Halobacteroides</taxon>
    </lineage>
</organism>
<accession>L0K9R3</accession>
<dbReference type="STRING" id="748449.Halha_2164"/>
<dbReference type="AlphaFoldDB" id="L0K9R3"/>
<dbReference type="EMBL" id="CP003359">
    <property type="protein sequence ID" value="AGB42047.1"/>
    <property type="molecule type" value="Genomic_DNA"/>
</dbReference>
<protein>
    <submittedName>
        <fullName evidence="1">Uncharacterized protein</fullName>
    </submittedName>
</protein>
<dbReference type="RefSeq" id="WP_015327761.1">
    <property type="nucleotide sequence ID" value="NC_019978.1"/>
</dbReference>
<reference evidence="2" key="1">
    <citation type="submission" date="2012-02" db="EMBL/GenBank/DDBJ databases">
        <title>The complete genome of Halobacteroides halobius DSM 5150.</title>
        <authorList>
            <person name="Lucas S."/>
            <person name="Copeland A."/>
            <person name="Lapidus A."/>
            <person name="Glavina del Rio T."/>
            <person name="Dalin E."/>
            <person name="Tice H."/>
            <person name="Bruce D."/>
            <person name="Goodwin L."/>
            <person name="Pitluck S."/>
            <person name="Peters L."/>
            <person name="Mikhailova N."/>
            <person name="Gu W."/>
            <person name="Kyrpides N."/>
            <person name="Mavromatis K."/>
            <person name="Ivanova N."/>
            <person name="Brettin T."/>
            <person name="Detter J.C."/>
            <person name="Han C."/>
            <person name="Larimer F."/>
            <person name="Land M."/>
            <person name="Hauser L."/>
            <person name="Markowitz V."/>
            <person name="Cheng J.-F."/>
            <person name="Hugenholtz P."/>
            <person name="Woyke T."/>
            <person name="Wu D."/>
            <person name="Tindall B."/>
            <person name="Pomrenke H."/>
            <person name="Brambilla E."/>
            <person name="Klenk H.-P."/>
            <person name="Eisen J.A."/>
        </authorList>
    </citation>
    <scope>NUCLEOTIDE SEQUENCE [LARGE SCALE GENOMIC DNA]</scope>
    <source>
        <strain evidence="2">ATCC 35273 / DSM 5150 / MD-1</strain>
    </source>
</reference>
<dbReference type="Proteomes" id="UP000010880">
    <property type="component" value="Chromosome"/>
</dbReference>
<name>L0K9R3_HALHC</name>